<keyword evidence="6 9" id="KW-0560">Oxidoreductase</keyword>
<evidence type="ECO:0000256" key="9">
    <source>
        <dbReference type="RuleBase" id="RU003862"/>
    </source>
</evidence>
<organism evidence="10 11">
    <name type="scientific">SAR86 cluster bacterium SAR86E</name>
    <dbReference type="NCBI Taxonomy" id="1208365"/>
    <lineage>
        <taxon>Bacteria</taxon>
        <taxon>Pseudomonadati</taxon>
        <taxon>Pseudomonadota</taxon>
        <taxon>Gammaproteobacteria</taxon>
        <taxon>SAR86 cluster</taxon>
    </lineage>
</organism>
<dbReference type="GO" id="GO:0071949">
    <property type="term" value="F:FAD binding"/>
    <property type="evidence" value="ECO:0007669"/>
    <property type="project" value="TreeGrafter"/>
</dbReference>
<sequence length="271" mass="30591">MKISYEFYPPKDLNFNKVVNEYLLIQGYDPSFVSITYGAMGSSQEKSVGLIKAFKNITDVDVVAHLTLVGKSRDDLKKIIDEFKSLGIKKVVALRGDSPEGKFQAHPDGFYNTSDFVKFLAGHELEVIVSAYPEPHPDSEGFAFDLRLLEEKTLAGSNQCITQFCFSTERYENLVTQISSQKINNEITAGIMPIYNIDSLCNMAQRCGIKIPKEIIKQFSGNNNQNQRAAIDICIKQIHDLQNMGINNFHFYTLNQSSLLKEIFDEIPIIN</sequence>
<keyword evidence="4 9" id="KW-0285">Flavoprotein</keyword>
<dbReference type="InterPro" id="IPR003171">
    <property type="entry name" value="Mehydrof_redctse-like"/>
</dbReference>
<accession>K6H301</accession>
<dbReference type="PANTHER" id="PTHR45754">
    <property type="entry name" value="METHYLENETETRAHYDROFOLATE REDUCTASE"/>
    <property type="match status" value="1"/>
</dbReference>
<evidence type="ECO:0000256" key="6">
    <source>
        <dbReference type="ARBA" id="ARBA00023002"/>
    </source>
</evidence>
<comment type="cofactor">
    <cofactor evidence="1 9">
        <name>FAD</name>
        <dbReference type="ChEBI" id="CHEBI:57692"/>
    </cofactor>
</comment>
<dbReference type="GO" id="GO:0009086">
    <property type="term" value="P:methionine biosynthetic process"/>
    <property type="evidence" value="ECO:0007669"/>
    <property type="project" value="TreeGrafter"/>
</dbReference>
<comment type="pathway">
    <text evidence="7">Amino-acid biosynthesis; L-methionine biosynthesis via de novo pathway.</text>
</comment>
<evidence type="ECO:0000256" key="3">
    <source>
        <dbReference type="ARBA" id="ARBA00006743"/>
    </source>
</evidence>
<dbReference type="GO" id="GO:0005829">
    <property type="term" value="C:cytosol"/>
    <property type="evidence" value="ECO:0007669"/>
    <property type="project" value="TreeGrafter"/>
</dbReference>
<dbReference type="STRING" id="1208365.B273_0964"/>
<proteinExistence type="inferred from homology"/>
<reference evidence="10 11" key="1">
    <citation type="submission" date="2012-09" db="EMBL/GenBank/DDBJ databases">
        <authorList>
            <person name="Dupont C.L."/>
            <person name="Rusch D.B."/>
            <person name="Lombardo M.-J."/>
            <person name="Novotny M."/>
            <person name="Yee-Greenbaum J."/>
            <person name="Laskin R."/>
        </authorList>
    </citation>
    <scope>NUCLEOTIDE SEQUENCE [LARGE SCALE GENOMIC DNA]</scope>
    <source>
        <strain evidence="10">SAR86E</strain>
    </source>
</reference>
<comment type="caution">
    <text evidence="10">The sequence shown here is derived from an EMBL/GenBank/DDBJ whole genome shotgun (WGS) entry which is preliminary data.</text>
</comment>
<comment type="pathway">
    <text evidence="2 9">One-carbon metabolism; tetrahydrofolate interconversion.</text>
</comment>
<evidence type="ECO:0000256" key="4">
    <source>
        <dbReference type="ARBA" id="ARBA00022630"/>
    </source>
</evidence>
<name>K6H301_9GAMM</name>
<dbReference type="PANTHER" id="PTHR45754:SF3">
    <property type="entry name" value="METHYLENETETRAHYDROFOLATE REDUCTASE (NADPH)"/>
    <property type="match status" value="1"/>
</dbReference>
<dbReference type="Gene3D" id="3.20.20.220">
    <property type="match status" value="1"/>
</dbReference>
<evidence type="ECO:0000313" key="10">
    <source>
        <dbReference type="EMBL" id="EKO36888.1"/>
    </source>
</evidence>
<dbReference type="AlphaFoldDB" id="K6H301"/>
<dbReference type="UniPathway" id="UPA00193"/>
<evidence type="ECO:0000313" key="11">
    <source>
        <dbReference type="Proteomes" id="UP000010310"/>
    </source>
</evidence>
<dbReference type="EMBL" id="AMWX01000002">
    <property type="protein sequence ID" value="EKO36888.1"/>
    <property type="molecule type" value="Genomic_DNA"/>
</dbReference>
<dbReference type="InterPro" id="IPR029041">
    <property type="entry name" value="FAD-linked_oxidoreductase-like"/>
</dbReference>
<comment type="catalytic activity">
    <reaction evidence="8">
        <text>(6S)-5-methyl-5,6,7,8-tetrahydrofolate + NAD(+) = (6R)-5,10-methylene-5,6,7,8-tetrahydrofolate + NADH + H(+)</text>
        <dbReference type="Rhea" id="RHEA:19821"/>
        <dbReference type="ChEBI" id="CHEBI:15378"/>
        <dbReference type="ChEBI" id="CHEBI:15636"/>
        <dbReference type="ChEBI" id="CHEBI:18608"/>
        <dbReference type="ChEBI" id="CHEBI:57540"/>
        <dbReference type="ChEBI" id="CHEBI:57945"/>
        <dbReference type="EC" id="1.5.1.54"/>
    </reaction>
    <physiologicalReaction direction="right-to-left" evidence="8">
        <dbReference type="Rhea" id="RHEA:19823"/>
    </physiologicalReaction>
</comment>
<dbReference type="SUPFAM" id="SSF51730">
    <property type="entry name" value="FAD-linked oxidoreductase"/>
    <property type="match status" value="1"/>
</dbReference>
<dbReference type="GO" id="GO:0106312">
    <property type="term" value="F:methylenetetrahydrofolate reductase (NADH) activity"/>
    <property type="evidence" value="ECO:0007669"/>
    <property type="project" value="UniProtKB-EC"/>
</dbReference>
<evidence type="ECO:0000256" key="1">
    <source>
        <dbReference type="ARBA" id="ARBA00001974"/>
    </source>
</evidence>
<dbReference type="Proteomes" id="UP000010310">
    <property type="component" value="Unassembled WGS sequence"/>
</dbReference>
<evidence type="ECO:0000256" key="7">
    <source>
        <dbReference type="ARBA" id="ARBA00034478"/>
    </source>
</evidence>
<dbReference type="CDD" id="cd00537">
    <property type="entry name" value="MTHFR"/>
    <property type="match status" value="1"/>
</dbReference>
<evidence type="ECO:0000256" key="2">
    <source>
        <dbReference type="ARBA" id="ARBA00004777"/>
    </source>
</evidence>
<dbReference type="GO" id="GO:0035999">
    <property type="term" value="P:tetrahydrofolate interconversion"/>
    <property type="evidence" value="ECO:0007669"/>
    <property type="project" value="UniProtKB-UniPathway"/>
</dbReference>
<dbReference type="Pfam" id="PF02219">
    <property type="entry name" value="MTHFR"/>
    <property type="match status" value="1"/>
</dbReference>
<comment type="similarity">
    <text evidence="3 9">Belongs to the methylenetetrahydrofolate reductase family.</text>
</comment>
<gene>
    <name evidence="10" type="ORF">B273_0964</name>
</gene>
<keyword evidence="5 9" id="KW-0274">FAD</keyword>
<dbReference type="PATRIC" id="fig|1208365.4.peg.541"/>
<evidence type="ECO:0000256" key="5">
    <source>
        <dbReference type="ARBA" id="ARBA00022827"/>
    </source>
</evidence>
<evidence type="ECO:0000256" key="8">
    <source>
        <dbReference type="ARBA" id="ARBA00048628"/>
    </source>
</evidence>
<keyword evidence="11" id="KW-1185">Reference proteome</keyword>
<protein>
    <recommendedName>
        <fullName evidence="9">Methylenetetrahydrofolate reductase</fullName>
    </recommendedName>
</protein>